<dbReference type="GO" id="GO:0004496">
    <property type="term" value="F:mevalonate kinase activity"/>
    <property type="evidence" value="ECO:0007669"/>
    <property type="project" value="InterPro"/>
</dbReference>
<evidence type="ECO:0000256" key="2">
    <source>
        <dbReference type="ARBA" id="ARBA00022516"/>
    </source>
</evidence>
<dbReference type="PANTHER" id="PTHR43290">
    <property type="entry name" value="MEVALONATE KINASE"/>
    <property type="match status" value="1"/>
</dbReference>
<dbReference type="GO" id="GO:0005524">
    <property type="term" value="F:ATP binding"/>
    <property type="evidence" value="ECO:0007669"/>
    <property type="project" value="UniProtKB-KW"/>
</dbReference>
<sequence length="282" mass="31115">MPRSYPAKVILFGEHTVLRGGAGLAVPYARLSLRWTQSQPDESLLRFCDYLKVAFPPSLLDTGALEDALLDDWRLVGDIPTGYGLGSSGAVCAAIWDRFATPQGKAASGEDLREHFVRMEQHFHGSSSGVDPLISYLDRPVILGDGQPPRATELPSGWQEGFFLVDTGVPRKAAAYIDDFIRRYDGDAGFRQKAEQEWRSPAAACIRALQRGDRTALLQNFRLLSAFQLRELPHFIPTGYHVKWFSNDYLLKICGAGGGGVLLGWGRSRPAVEAALGPVWWL</sequence>
<dbReference type="Pfam" id="PF00288">
    <property type="entry name" value="GHMP_kinases_N"/>
    <property type="match status" value="1"/>
</dbReference>
<keyword evidence="4" id="KW-0547">Nucleotide-binding</keyword>
<evidence type="ECO:0000259" key="10">
    <source>
        <dbReference type="Pfam" id="PF00288"/>
    </source>
</evidence>
<dbReference type="PRINTS" id="PR00959">
    <property type="entry name" value="MEVGALKINASE"/>
</dbReference>
<evidence type="ECO:0000256" key="7">
    <source>
        <dbReference type="ARBA" id="ARBA00022842"/>
    </source>
</evidence>
<protein>
    <recommendedName>
        <fullName evidence="10">GHMP kinase N-terminal domain-containing protein</fullName>
    </recommendedName>
</protein>
<accession>A0A923PLJ6</accession>
<gene>
    <name evidence="11" type="ORF">H9S92_19180</name>
</gene>
<evidence type="ECO:0000256" key="4">
    <source>
        <dbReference type="ARBA" id="ARBA00022741"/>
    </source>
</evidence>
<feature type="domain" description="GHMP kinase N-terminal" evidence="10">
    <location>
        <begin position="73"/>
        <end position="136"/>
    </location>
</feature>
<reference evidence="11" key="1">
    <citation type="submission" date="2020-08" db="EMBL/GenBank/DDBJ databases">
        <title>Lewinella bacteria from marine environments.</title>
        <authorList>
            <person name="Zhong Y."/>
        </authorList>
    </citation>
    <scope>NUCLEOTIDE SEQUENCE</scope>
    <source>
        <strain evidence="11">KCTC 42187</strain>
    </source>
</reference>
<evidence type="ECO:0000313" key="12">
    <source>
        <dbReference type="Proteomes" id="UP000650081"/>
    </source>
</evidence>
<dbReference type="InterPro" id="IPR006204">
    <property type="entry name" value="GHMP_kinase_N_dom"/>
</dbReference>
<name>A0A923PLJ6_9BACT</name>
<dbReference type="AlphaFoldDB" id="A0A923PLJ6"/>
<comment type="pathway">
    <text evidence="9">Isoprenoid biosynthesis; isopentenyl diphosphate biosynthesis via mevalonate pathway; isopentenyl diphosphate from (R)-mevalonate: step 1/3.</text>
</comment>
<dbReference type="GO" id="GO:0005829">
    <property type="term" value="C:cytosol"/>
    <property type="evidence" value="ECO:0007669"/>
    <property type="project" value="TreeGrafter"/>
</dbReference>
<evidence type="ECO:0000313" key="11">
    <source>
        <dbReference type="EMBL" id="MBC6996302.1"/>
    </source>
</evidence>
<evidence type="ECO:0000256" key="1">
    <source>
        <dbReference type="ARBA" id="ARBA00022490"/>
    </source>
</evidence>
<keyword evidence="5" id="KW-0418">Kinase</keyword>
<proteinExistence type="predicted"/>
<dbReference type="SUPFAM" id="SSF55060">
    <property type="entry name" value="GHMP Kinase, C-terminal domain"/>
    <property type="match status" value="1"/>
</dbReference>
<keyword evidence="1" id="KW-0963">Cytoplasm</keyword>
<dbReference type="InterPro" id="IPR014721">
    <property type="entry name" value="Ribsml_uS5_D2-typ_fold_subgr"/>
</dbReference>
<dbReference type="RefSeq" id="WP_187468313.1">
    <property type="nucleotide sequence ID" value="NZ_JACSIT010000152.1"/>
</dbReference>
<evidence type="ECO:0000256" key="5">
    <source>
        <dbReference type="ARBA" id="ARBA00022777"/>
    </source>
</evidence>
<keyword evidence="6" id="KW-0067">ATP-binding</keyword>
<dbReference type="GO" id="GO:0019287">
    <property type="term" value="P:isopentenyl diphosphate biosynthetic process, mevalonate pathway"/>
    <property type="evidence" value="ECO:0007669"/>
    <property type="project" value="TreeGrafter"/>
</dbReference>
<keyword evidence="3" id="KW-0808">Transferase</keyword>
<evidence type="ECO:0000256" key="3">
    <source>
        <dbReference type="ARBA" id="ARBA00022679"/>
    </source>
</evidence>
<dbReference type="PANTHER" id="PTHR43290:SF2">
    <property type="entry name" value="MEVALONATE KINASE"/>
    <property type="match status" value="1"/>
</dbReference>
<evidence type="ECO:0000256" key="9">
    <source>
        <dbReference type="ARBA" id="ARBA00029438"/>
    </source>
</evidence>
<dbReference type="SUPFAM" id="SSF54211">
    <property type="entry name" value="Ribosomal protein S5 domain 2-like"/>
    <property type="match status" value="1"/>
</dbReference>
<organism evidence="11 12">
    <name type="scientific">Neolewinella lacunae</name>
    <dbReference type="NCBI Taxonomy" id="1517758"/>
    <lineage>
        <taxon>Bacteria</taxon>
        <taxon>Pseudomonadati</taxon>
        <taxon>Bacteroidota</taxon>
        <taxon>Saprospiria</taxon>
        <taxon>Saprospirales</taxon>
        <taxon>Lewinellaceae</taxon>
        <taxon>Neolewinella</taxon>
    </lineage>
</organism>
<dbReference type="Gene3D" id="3.30.230.10">
    <property type="match status" value="1"/>
</dbReference>
<evidence type="ECO:0000256" key="6">
    <source>
        <dbReference type="ARBA" id="ARBA00022840"/>
    </source>
</evidence>
<keyword evidence="8" id="KW-0443">Lipid metabolism</keyword>
<keyword evidence="2" id="KW-0444">Lipid biosynthesis</keyword>
<keyword evidence="7" id="KW-0460">Magnesium</keyword>
<dbReference type="InterPro" id="IPR020568">
    <property type="entry name" value="Ribosomal_Su5_D2-typ_SF"/>
</dbReference>
<evidence type="ECO:0000256" key="8">
    <source>
        <dbReference type="ARBA" id="ARBA00023098"/>
    </source>
</evidence>
<keyword evidence="12" id="KW-1185">Reference proteome</keyword>
<dbReference type="InterPro" id="IPR006205">
    <property type="entry name" value="Mev_gal_kin"/>
</dbReference>
<dbReference type="EMBL" id="JACSIT010000152">
    <property type="protein sequence ID" value="MBC6996302.1"/>
    <property type="molecule type" value="Genomic_DNA"/>
</dbReference>
<comment type="caution">
    <text evidence="11">The sequence shown here is derived from an EMBL/GenBank/DDBJ whole genome shotgun (WGS) entry which is preliminary data.</text>
</comment>
<dbReference type="InterPro" id="IPR036554">
    <property type="entry name" value="GHMP_kinase_C_sf"/>
</dbReference>
<dbReference type="Proteomes" id="UP000650081">
    <property type="component" value="Unassembled WGS sequence"/>
</dbReference>